<dbReference type="Proteomes" id="UP000290289">
    <property type="component" value="Chromosome 10"/>
</dbReference>
<sequence>MFGGACKFESLMDLQTIQGSKQALTKSQEHLNKNIANVKLWTHAFVHTPEDLELAIELCDKHQWIASSRSYSVCTYASVHSLTLALFLLRCSCDLVRACFDP</sequence>
<evidence type="ECO:0000313" key="1">
    <source>
        <dbReference type="EMBL" id="RXH85521.1"/>
    </source>
</evidence>
<dbReference type="EMBL" id="RDQH01000336">
    <property type="protein sequence ID" value="RXH85521.1"/>
    <property type="molecule type" value="Genomic_DNA"/>
</dbReference>
<protein>
    <submittedName>
        <fullName evidence="1">Uncharacterized protein</fullName>
    </submittedName>
</protein>
<gene>
    <name evidence="1" type="ORF">DVH24_009342</name>
</gene>
<comment type="caution">
    <text evidence="1">The sequence shown here is derived from an EMBL/GenBank/DDBJ whole genome shotgun (WGS) entry which is preliminary data.</text>
</comment>
<keyword evidence="2" id="KW-1185">Reference proteome</keyword>
<evidence type="ECO:0000313" key="2">
    <source>
        <dbReference type="Proteomes" id="UP000290289"/>
    </source>
</evidence>
<proteinExistence type="predicted"/>
<name>A0A498IW29_MALDO</name>
<reference evidence="1 2" key="1">
    <citation type="submission" date="2018-10" db="EMBL/GenBank/DDBJ databases">
        <title>A high-quality apple genome assembly.</title>
        <authorList>
            <person name="Hu J."/>
        </authorList>
    </citation>
    <scope>NUCLEOTIDE SEQUENCE [LARGE SCALE GENOMIC DNA]</scope>
    <source>
        <strain evidence="2">cv. HFTH1</strain>
        <tissue evidence="1">Young leaf</tissue>
    </source>
</reference>
<accession>A0A498IW29</accession>
<dbReference type="AlphaFoldDB" id="A0A498IW29"/>
<organism evidence="1 2">
    <name type="scientific">Malus domestica</name>
    <name type="common">Apple</name>
    <name type="synonym">Pyrus malus</name>
    <dbReference type="NCBI Taxonomy" id="3750"/>
    <lineage>
        <taxon>Eukaryota</taxon>
        <taxon>Viridiplantae</taxon>
        <taxon>Streptophyta</taxon>
        <taxon>Embryophyta</taxon>
        <taxon>Tracheophyta</taxon>
        <taxon>Spermatophyta</taxon>
        <taxon>Magnoliopsida</taxon>
        <taxon>eudicotyledons</taxon>
        <taxon>Gunneridae</taxon>
        <taxon>Pentapetalae</taxon>
        <taxon>rosids</taxon>
        <taxon>fabids</taxon>
        <taxon>Rosales</taxon>
        <taxon>Rosaceae</taxon>
        <taxon>Amygdaloideae</taxon>
        <taxon>Maleae</taxon>
        <taxon>Malus</taxon>
    </lineage>
</organism>